<accession>A0AB39UZ57</accession>
<evidence type="ECO:0000259" key="8">
    <source>
        <dbReference type="Pfam" id="PF01694"/>
    </source>
</evidence>
<dbReference type="SUPFAM" id="SSF144091">
    <property type="entry name" value="Rhomboid-like"/>
    <property type="match status" value="1"/>
</dbReference>
<comment type="subcellular location">
    <subcellularLocation>
        <location evidence="1">Membrane</location>
        <topology evidence="1">Multi-pass membrane protein</topology>
    </subcellularLocation>
</comment>
<dbReference type="KEGG" id="tcd:AAIA72_03520"/>
<evidence type="ECO:0000256" key="5">
    <source>
        <dbReference type="ARBA" id="ARBA00022989"/>
    </source>
</evidence>
<sequence length="253" mass="27339">MVFHVPESQADAVAAWLEQQLSAPHVSHDPEGISSHVSRASRGVPPVTGFWLGVIVVSGLWLLAGFSEPWDWMIVDPRWWDVDSPGARWLAILETLGMGEVWRLISPVWLHFSLEHGLFNMLALYILGGPLERYLGSVRLMASIIAIGVVSNVLQALTGPITFGGFSGINYGLMGMVWVLKRSDEAGHFAGIPTSLIYFSVFFAFLGLTGMTDAVGLNMADTAHFSGLATGSVLGVLFRTKKGGKAPESCEVP</sequence>
<dbReference type="InterPro" id="IPR022764">
    <property type="entry name" value="Peptidase_S54_rhomboid_dom"/>
</dbReference>
<dbReference type="GO" id="GO:0004252">
    <property type="term" value="F:serine-type endopeptidase activity"/>
    <property type="evidence" value="ECO:0007669"/>
    <property type="project" value="InterPro"/>
</dbReference>
<evidence type="ECO:0000256" key="4">
    <source>
        <dbReference type="ARBA" id="ARBA00022692"/>
    </source>
</evidence>
<evidence type="ECO:0000256" key="1">
    <source>
        <dbReference type="ARBA" id="ARBA00004141"/>
    </source>
</evidence>
<protein>
    <submittedName>
        <fullName evidence="9">Rhomboid family intramembrane serine protease</fullName>
        <ecNumber evidence="9">3.4.21.105</ecNumber>
    </submittedName>
</protein>
<evidence type="ECO:0000256" key="3">
    <source>
        <dbReference type="ARBA" id="ARBA00022519"/>
    </source>
</evidence>
<feature type="transmembrane region" description="Helical" evidence="7">
    <location>
        <begin position="163"/>
        <end position="180"/>
    </location>
</feature>
<keyword evidence="9" id="KW-0645">Protease</keyword>
<evidence type="ECO:0000313" key="9">
    <source>
        <dbReference type="EMBL" id="XDT73066.1"/>
    </source>
</evidence>
<dbReference type="PANTHER" id="PTHR43066">
    <property type="entry name" value="RHOMBOID-RELATED PROTEIN"/>
    <property type="match status" value="1"/>
</dbReference>
<evidence type="ECO:0000256" key="6">
    <source>
        <dbReference type="ARBA" id="ARBA00023136"/>
    </source>
</evidence>
<dbReference type="GO" id="GO:0016020">
    <property type="term" value="C:membrane"/>
    <property type="evidence" value="ECO:0007669"/>
    <property type="project" value="UniProtKB-SubCell"/>
</dbReference>
<keyword evidence="6 7" id="KW-0472">Membrane</keyword>
<feature type="domain" description="Peptidase S54 rhomboid" evidence="8">
    <location>
        <begin position="99"/>
        <end position="239"/>
    </location>
</feature>
<name>A0AB39UZ57_9GAMM</name>
<dbReference type="PANTHER" id="PTHR43066:SF26">
    <property type="entry name" value="RHOMBOID PROTEASE GLPG"/>
    <property type="match status" value="1"/>
</dbReference>
<keyword evidence="9" id="KW-0378">Hydrolase</keyword>
<organism evidence="9">
    <name type="scientific">Thermohahella caldifontis</name>
    <dbReference type="NCBI Taxonomy" id="3142973"/>
    <lineage>
        <taxon>Bacteria</taxon>
        <taxon>Pseudomonadati</taxon>
        <taxon>Pseudomonadota</taxon>
        <taxon>Gammaproteobacteria</taxon>
        <taxon>Oceanospirillales</taxon>
        <taxon>Hahellaceae</taxon>
        <taxon>Thermohahella</taxon>
    </lineage>
</organism>
<dbReference type="EMBL" id="CP154858">
    <property type="protein sequence ID" value="XDT73066.1"/>
    <property type="molecule type" value="Genomic_DNA"/>
</dbReference>
<keyword evidence="3" id="KW-0997">Cell inner membrane</keyword>
<keyword evidence="2" id="KW-1003">Cell membrane</keyword>
<gene>
    <name evidence="9" type="ORF">AAIA72_03520</name>
</gene>
<feature type="transmembrane region" description="Helical" evidence="7">
    <location>
        <begin position="44"/>
        <end position="64"/>
    </location>
</feature>
<dbReference type="RefSeq" id="WP_369602067.1">
    <property type="nucleotide sequence ID" value="NZ_CP154858.1"/>
</dbReference>
<dbReference type="AlphaFoldDB" id="A0AB39UZ57"/>
<keyword evidence="5 7" id="KW-1133">Transmembrane helix</keyword>
<keyword evidence="4 7" id="KW-0812">Transmembrane</keyword>
<evidence type="ECO:0000256" key="7">
    <source>
        <dbReference type="SAM" id="Phobius"/>
    </source>
</evidence>
<dbReference type="Pfam" id="PF01694">
    <property type="entry name" value="Rhomboid"/>
    <property type="match status" value="1"/>
</dbReference>
<dbReference type="EC" id="3.4.21.105" evidence="9"/>
<dbReference type="InterPro" id="IPR035952">
    <property type="entry name" value="Rhomboid-like_sf"/>
</dbReference>
<dbReference type="GO" id="GO:0006508">
    <property type="term" value="P:proteolysis"/>
    <property type="evidence" value="ECO:0007669"/>
    <property type="project" value="UniProtKB-KW"/>
</dbReference>
<feature type="transmembrane region" description="Helical" evidence="7">
    <location>
        <begin position="222"/>
        <end position="238"/>
    </location>
</feature>
<feature type="transmembrane region" description="Helical" evidence="7">
    <location>
        <begin position="140"/>
        <end position="157"/>
    </location>
</feature>
<evidence type="ECO:0000256" key="2">
    <source>
        <dbReference type="ARBA" id="ARBA00022475"/>
    </source>
</evidence>
<proteinExistence type="predicted"/>
<feature type="transmembrane region" description="Helical" evidence="7">
    <location>
        <begin position="192"/>
        <end position="210"/>
    </location>
</feature>
<feature type="transmembrane region" description="Helical" evidence="7">
    <location>
        <begin position="108"/>
        <end position="128"/>
    </location>
</feature>
<dbReference type="Gene3D" id="1.20.1540.10">
    <property type="entry name" value="Rhomboid-like"/>
    <property type="match status" value="1"/>
</dbReference>
<reference evidence="9" key="1">
    <citation type="submission" date="2024-05" db="EMBL/GenBank/DDBJ databases">
        <title>Genome sequencing of novel strain.</title>
        <authorList>
            <person name="Ganbat D."/>
            <person name="Ganbat S."/>
            <person name="Lee S.-J."/>
        </authorList>
    </citation>
    <scope>NUCLEOTIDE SEQUENCE</scope>
    <source>
        <strain evidence="9">SMD15-11</strain>
    </source>
</reference>